<dbReference type="InterPro" id="IPR028160">
    <property type="entry name" value="Slx9-like"/>
</dbReference>
<organism evidence="6 7">
    <name type="scientific">Neodothiora populina</name>
    <dbReference type="NCBI Taxonomy" id="2781224"/>
    <lineage>
        <taxon>Eukaryota</taxon>
        <taxon>Fungi</taxon>
        <taxon>Dikarya</taxon>
        <taxon>Ascomycota</taxon>
        <taxon>Pezizomycotina</taxon>
        <taxon>Dothideomycetes</taxon>
        <taxon>Dothideomycetidae</taxon>
        <taxon>Dothideales</taxon>
        <taxon>Dothioraceae</taxon>
        <taxon>Neodothiora</taxon>
    </lineage>
</organism>
<feature type="compositionally biased region" description="Acidic residues" evidence="5">
    <location>
        <begin position="112"/>
        <end position="135"/>
    </location>
</feature>
<reference evidence="6 7" key="1">
    <citation type="submission" date="2024-07" db="EMBL/GenBank/DDBJ databases">
        <title>Draft sequence of the Neodothiora populina.</title>
        <authorList>
            <person name="Drown D.D."/>
            <person name="Schuette U.S."/>
            <person name="Buechlein A.B."/>
            <person name="Rusch D.R."/>
            <person name="Winton L.W."/>
            <person name="Adams G.A."/>
        </authorList>
    </citation>
    <scope>NUCLEOTIDE SEQUENCE [LARGE SCALE GENOMIC DNA]</scope>
    <source>
        <strain evidence="6 7">CPC 39397</strain>
    </source>
</reference>
<feature type="compositionally biased region" description="Basic residues" evidence="5">
    <location>
        <begin position="1"/>
        <end position="16"/>
    </location>
</feature>
<feature type="compositionally biased region" description="Basic residues" evidence="5">
    <location>
        <begin position="81"/>
        <end position="91"/>
    </location>
</feature>
<feature type="region of interest" description="Disordered" evidence="5">
    <location>
        <begin position="1"/>
        <end position="144"/>
    </location>
</feature>
<dbReference type="Proteomes" id="UP001562354">
    <property type="component" value="Unassembled WGS sequence"/>
</dbReference>
<dbReference type="EMBL" id="JBFMKM010000008">
    <property type="protein sequence ID" value="KAL1305000.1"/>
    <property type="molecule type" value="Genomic_DNA"/>
</dbReference>
<evidence type="ECO:0000313" key="6">
    <source>
        <dbReference type="EMBL" id="KAL1305000.1"/>
    </source>
</evidence>
<keyword evidence="7" id="KW-1185">Reference proteome</keyword>
<evidence type="ECO:0000256" key="2">
    <source>
        <dbReference type="ARBA" id="ARBA00011022"/>
    </source>
</evidence>
<evidence type="ECO:0000256" key="3">
    <source>
        <dbReference type="ARBA" id="ARBA00021321"/>
    </source>
</evidence>
<evidence type="ECO:0000256" key="5">
    <source>
        <dbReference type="SAM" id="MobiDB-lite"/>
    </source>
</evidence>
<keyword evidence="4" id="KW-0539">Nucleus</keyword>
<gene>
    <name evidence="6" type="ORF">AAFC00_003903</name>
</gene>
<dbReference type="RefSeq" id="XP_069201274.1">
    <property type="nucleotide sequence ID" value="XM_069343450.1"/>
</dbReference>
<evidence type="ECO:0000256" key="1">
    <source>
        <dbReference type="ARBA" id="ARBA00004604"/>
    </source>
</evidence>
<dbReference type="GeneID" id="95977603"/>
<dbReference type="Pfam" id="PF15341">
    <property type="entry name" value="SLX9"/>
    <property type="match status" value="1"/>
</dbReference>
<comment type="subcellular location">
    <subcellularLocation>
        <location evidence="1">Nucleus</location>
        <location evidence="1">Nucleolus</location>
    </subcellularLocation>
</comment>
<feature type="region of interest" description="Disordered" evidence="5">
    <location>
        <begin position="162"/>
        <end position="192"/>
    </location>
</feature>
<evidence type="ECO:0000313" key="7">
    <source>
        <dbReference type="Proteomes" id="UP001562354"/>
    </source>
</evidence>
<comment type="caution">
    <text evidence="6">The sequence shown here is derived from an EMBL/GenBank/DDBJ whole genome shotgun (WGS) entry which is preliminary data.</text>
</comment>
<sequence>MAPIKKRAGMRAKIAAKSRPAASYTPASNTTISDLDASTGGNNDSNDHDASSAFSSFASSKRDKRIMKHSAFMSKIEKANKKPSKRGGARGKAREKEKQLMVKLEGLVDALPELEENDDDDDDWEGMMSEDDENSNDQTKTAKENDMLGALASMVNVRKSIKKSSNDTTGVSGKMQMKTLKSRPGAAKRKAALEGKEMERFGKNLAQMTAAVTPAAPVTAASAPAATTANTAATAEGDATANRWAALRGFIGQTMEQNPQFGIKK</sequence>
<proteinExistence type="inferred from homology"/>
<protein>
    <recommendedName>
        <fullName evidence="3">Ribosome biogenesis protein SLX9</fullName>
    </recommendedName>
</protein>
<accession>A0ABR3PG05</accession>
<evidence type="ECO:0000256" key="4">
    <source>
        <dbReference type="ARBA" id="ARBA00023242"/>
    </source>
</evidence>
<comment type="similarity">
    <text evidence="2">Belongs to the SLX9 family.</text>
</comment>
<name>A0ABR3PG05_9PEZI</name>